<evidence type="ECO:0000256" key="2">
    <source>
        <dbReference type="ARBA" id="ARBA00005684"/>
    </source>
</evidence>
<keyword evidence="6 10" id="KW-0808">Transferase</keyword>
<comment type="similarity">
    <text evidence="2 10">Belongs to the disproportionating enzyme family.</text>
</comment>
<evidence type="ECO:0000256" key="8">
    <source>
        <dbReference type="ARBA" id="ARBA00031423"/>
    </source>
</evidence>
<proteinExistence type="inferred from homology"/>
<dbReference type="InterPro" id="IPR048458">
    <property type="entry name" value="MalQ_N"/>
</dbReference>
<dbReference type="InterPro" id="IPR003385">
    <property type="entry name" value="Glyco_hydro_77"/>
</dbReference>
<dbReference type="InterPro" id="IPR017853">
    <property type="entry name" value="GH"/>
</dbReference>
<evidence type="ECO:0000256" key="5">
    <source>
        <dbReference type="ARBA" id="ARBA00022676"/>
    </source>
</evidence>
<evidence type="ECO:0000256" key="10">
    <source>
        <dbReference type="RuleBase" id="RU361207"/>
    </source>
</evidence>
<evidence type="ECO:0000259" key="12">
    <source>
        <dbReference type="Pfam" id="PF21226"/>
    </source>
</evidence>
<feature type="domain" description="MalQ N-terminal beta-sandwich" evidence="12">
    <location>
        <begin position="183"/>
        <end position="286"/>
    </location>
</feature>
<dbReference type="Pfam" id="PF21226">
    <property type="entry name" value="MalQ_N"/>
    <property type="match status" value="1"/>
</dbReference>
<dbReference type="GO" id="GO:0004134">
    <property type="term" value="F:4-alpha-glucanotransferase activity"/>
    <property type="evidence" value="ECO:0007669"/>
    <property type="project" value="UniProtKB-EC"/>
</dbReference>
<keyword evidence="5 10" id="KW-0328">Glycosyltransferase</keyword>
<keyword evidence="7 10" id="KW-0119">Carbohydrate metabolism</keyword>
<comment type="caution">
    <text evidence="13">The sequence shown here is derived from an EMBL/GenBank/DDBJ whole genome shotgun (WGS) entry which is preliminary data.</text>
</comment>
<dbReference type="Proteomes" id="UP000655570">
    <property type="component" value="Unassembled WGS sequence"/>
</dbReference>
<keyword evidence="14" id="KW-1185">Reference proteome</keyword>
<dbReference type="Gene3D" id="3.20.20.80">
    <property type="entry name" value="Glycosidases"/>
    <property type="match status" value="1"/>
</dbReference>
<evidence type="ECO:0000313" key="13">
    <source>
        <dbReference type="EMBL" id="MBD7980844.1"/>
    </source>
</evidence>
<protein>
    <recommendedName>
        <fullName evidence="4 10">4-alpha-glucanotransferase</fullName>
        <ecNumber evidence="3 10">2.4.1.25</ecNumber>
    </recommendedName>
    <alternativeName>
        <fullName evidence="8 10">Amylomaltase</fullName>
    </alternativeName>
    <alternativeName>
        <fullName evidence="9 10">Disproportionating enzyme</fullName>
    </alternativeName>
</protein>
<feature type="region of interest" description="Disordered" evidence="11">
    <location>
        <begin position="73"/>
        <end position="95"/>
    </location>
</feature>
<evidence type="ECO:0000256" key="4">
    <source>
        <dbReference type="ARBA" id="ARBA00020295"/>
    </source>
</evidence>
<dbReference type="EC" id="2.4.1.25" evidence="3 10"/>
<evidence type="ECO:0000256" key="6">
    <source>
        <dbReference type="ARBA" id="ARBA00022679"/>
    </source>
</evidence>
<name>A0ABR8TYH3_9CELL</name>
<evidence type="ECO:0000256" key="11">
    <source>
        <dbReference type="SAM" id="MobiDB-lite"/>
    </source>
</evidence>
<dbReference type="SUPFAM" id="SSF51445">
    <property type="entry name" value="(Trans)glycosidases"/>
    <property type="match status" value="1"/>
</dbReference>
<sequence length="833" mass="90701">MIRRGAPRNHSSQTLAWSAILSVTSSRGVGVGDAIPAGYRSPQGARRRRAPRVTSLTRRARAGSAQAACGTCDGAPRGWVQARPGGRGDAAPGRRSAERVVLWQDRLVSALQHVTADVPEPLVQLAAVHGVAPDFWGFDGERRPVSAQTLVAVLEALGVPASSPEKVAVSLEHSEDDTWRQMLPPTVVVRQGVGARFPVHVTDGAQVEVWVELESPEAPGYRSTAPAVRERRDLPQVDDYVEPRTVDGRAVGRATFAVPEDLPLGWHEIHATSDGTQARATLVVTPQRLELPDPLRSGGRAWGLMTQLYSVRSRASWGVGDLADLADLAWLGAHRAGADFVLVNPLAAAEPRTPMTPSPYLPTSRRFVNPLYIRVEDVRETGYLTAADRSLVEWAFDPVRDLSSDPGPIDRDAAWEAKKAALEVVFAAPRSTARQAALDAFRAEQGKGLEDFATWCALADHFGDQDWPPYALDPSSPGVAALREQLDDQVDFYCWLQWVADEQLEVAQRTAREAGMSIGVMHDLAVGVHPHGADAWAHRGVLAGGVTVGAPPDMYNQQGQNWSQPPWHPQALAKAGYAPYRDLLRTVLRHAGAIRVDHIIGLFRLWWIPGAARADAGAYVRYDHEALIGILCLEAQRAGAVVIGEDLGVFEPWVRDYLTERGILGTSVLWFEKGEGGHPLPPEAYRRLALATITTHDLPPTAGYLAGEHVDLRERLGLLTEPAYVVRREAREERDTMVALLVERGLVGEDPSERELVEALHVLVAQSPAVLLGVSLADAVGERRTQNQPGTDQEYPNWKVPLGDPSGNVVLLEDLFDNARLLSLAKVMREALS</sequence>
<accession>A0ABR8TYH3</accession>
<dbReference type="EMBL" id="JACSQF010000008">
    <property type="protein sequence ID" value="MBD7980844.1"/>
    <property type="molecule type" value="Genomic_DNA"/>
</dbReference>
<dbReference type="NCBIfam" id="TIGR00217">
    <property type="entry name" value="malQ"/>
    <property type="match status" value="1"/>
</dbReference>
<gene>
    <name evidence="13" type="primary">malQ</name>
    <name evidence="13" type="ORF">H9641_08965</name>
</gene>
<reference evidence="13 14" key="1">
    <citation type="submission" date="2020-08" db="EMBL/GenBank/DDBJ databases">
        <title>A Genomic Blueprint of the Chicken Gut Microbiome.</title>
        <authorList>
            <person name="Gilroy R."/>
            <person name="Ravi A."/>
            <person name="Getino M."/>
            <person name="Pursley I."/>
            <person name="Horton D.L."/>
            <person name="Alikhan N.-F."/>
            <person name="Baker D."/>
            <person name="Gharbi K."/>
            <person name="Hall N."/>
            <person name="Watson M."/>
            <person name="Adriaenssens E.M."/>
            <person name="Foster-Nyarko E."/>
            <person name="Jarju S."/>
            <person name="Secka A."/>
            <person name="Antonio M."/>
            <person name="Oren A."/>
            <person name="Chaudhuri R."/>
            <person name="La Ragione R.M."/>
            <person name="Hildebrand F."/>
            <person name="Pallen M.J."/>
        </authorList>
    </citation>
    <scope>NUCLEOTIDE SEQUENCE [LARGE SCALE GENOMIC DNA]</scope>
    <source>
        <strain evidence="13 14">Sa2CUA9</strain>
    </source>
</reference>
<evidence type="ECO:0000256" key="3">
    <source>
        <dbReference type="ARBA" id="ARBA00012560"/>
    </source>
</evidence>
<evidence type="ECO:0000313" key="14">
    <source>
        <dbReference type="Proteomes" id="UP000655570"/>
    </source>
</evidence>
<dbReference type="PANTHER" id="PTHR32438:SF5">
    <property type="entry name" value="4-ALPHA-GLUCANOTRANSFERASE DPE1, CHLOROPLASTIC_AMYLOPLASTIC"/>
    <property type="match status" value="1"/>
</dbReference>
<organism evidence="13 14">
    <name type="scientific">Oerskovia merdavium</name>
    <dbReference type="NCBI Taxonomy" id="2762227"/>
    <lineage>
        <taxon>Bacteria</taxon>
        <taxon>Bacillati</taxon>
        <taxon>Actinomycetota</taxon>
        <taxon>Actinomycetes</taxon>
        <taxon>Micrococcales</taxon>
        <taxon>Cellulomonadaceae</taxon>
        <taxon>Oerskovia</taxon>
    </lineage>
</organism>
<evidence type="ECO:0000256" key="9">
    <source>
        <dbReference type="ARBA" id="ARBA00031501"/>
    </source>
</evidence>
<comment type="catalytic activity">
    <reaction evidence="1 10">
        <text>Transfers a segment of a (1-&gt;4)-alpha-D-glucan to a new position in an acceptor, which may be glucose or a (1-&gt;4)-alpha-D-glucan.</text>
        <dbReference type="EC" id="2.4.1.25"/>
    </reaction>
</comment>
<dbReference type="PANTHER" id="PTHR32438">
    <property type="entry name" value="4-ALPHA-GLUCANOTRANSFERASE DPE1, CHLOROPLASTIC/AMYLOPLASTIC"/>
    <property type="match status" value="1"/>
</dbReference>
<evidence type="ECO:0000256" key="1">
    <source>
        <dbReference type="ARBA" id="ARBA00000439"/>
    </source>
</evidence>
<evidence type="ECO:0000256" key="7">
    <source>
        <dbReference type="ARBA" id="ARBA00023277"/>
    </source>
</evidence>
<dbReference type="Pfam" id="PF02446">
    <property type="entry name" value="Glyco_hydro_77"/>
    <property type="match status" value="1"/>
</dbReference>
<feature type="region of interest" description="Disordered" evidence="11">
    <location>
        <begin position="34"/>
        <end position="56"/>
    </location>
</feature>